<feature type="non-terminal residue" evidence="1">
    <location>
        <position position="61"/>
    </location>
</feature>
<dbReference type="AlphaFoldDB" id="A0A392VCP3"/>
<name>A0A392VCP3_9FABA</name>
<evidence type="ECO:0000313" key="2">
    <source>
        <dbReference type="Proteomes" id="UP000265520"/>
    </source>
</evidence>
<protein>
    <submittedName>
        <fullName evidence="1">Uncharacterized protein</fullName>
    </submittedName>
</protein>
<sequence>MIPIVVKISRRSCGRSWEGGIQPCLSESVTWDHGNRGESKASGGGRTTVMFCRSWDRGRLA</sequence>
<reference evidence="1 2" key="1">
    <citation type="journal article" date="2018" name="Front. Plant Sci.">
        <title>Red Clover (Trifolium pratense) and Zigzag Clover (T. medium) - A Picture of Genomic Similarities and Differences.</title>
        <authorList>
            <person name="Dluhosova J."/>
            <person name="Istvanek J."/>
            <person name="Nedelnik J."/>
            <person name="Repkova J."/>
        </authorList>
    </citation>
    <scope>NUCLEOTIDE SEQUENCE [LARGE SCALE GENOMIC DNA]</scope>
    <source>
        <strain evidence="2">cv. 10/8</strain>
        <tissue evidence="1">Leaf</tissue>
    </source>
</reference>
<proteinExistence type="predicted"/>
<keyword evidence="2" id="KW-1185">Reference proteome</keyword>
<dbReference type="EMBL" id="LXQA011131702">
    <property type="protein sequence ID" value="MCI86096.1"/>
    <property type="molecule type" value="Genomic_DNA"/>
</dbReference>
<comment type="caution">
    <text evidence="1">The sequence shown here is derived from an EMBL/GenBank/DDBJ whole genome shotgun (WGS) entry which is preliminary data.</text>
</comment>
<dbReference type="Proteomes" id="UP000265520">
    <property type="component" value="Unassembled WGS sequence"/>
</dbReference>
<accession>A0A392VCP3</accession>
<evidence type="ECO:0000313" key="1">
    <source>
        <dbReference type="EMBL" id="MCI86096.1"/>
    </source>
</evidence>
<organism evidence="1 2">
    <name type="scientific">Trifolium medium</name>
    <dbReference type="NCBI Taxonomy" id="97028"/>
    <lineage>
        <taxon>Eukaryota</taxon>
        <taxon>Viridiplantae</taxon>
        <taxon>Streptophyta</taxon>
        <taxon>Embryophyta</taxon>
        <taxon>Tracheophyta</taxon>
        <taxon>Spermatophyta</taxon>
        <taxon>Magnoliopsida</taxon>
        <taxon>eudicotyledons</taxon>
        <taxon>Gunneridae</taxon>
        <taxon>Pentapetalae</taxon>
        <taxon>rosids</taxon>
        <taxon>fabids</taxon>
        <taxon>Fabales</taxon>
        <taxon>Fabaceae</taxon>
        <taxon>Papilionoideae</taxon>
        <taxon>50 kb inversion clade</taxon>
        <taxon>NPAAA clade</taxon>
        <taxon>Hologalegina</taxon>
        <taxon>IRL clade</taxon>
        <taxon>Trifolieae</taxon>
        <taxon>Trifolium</taxon>
    </lineage>
</organism>